<dbReference type="PANTHER" id="PTHR12172">
    <property type="entry name" value="CELL CYCLE CHECKPOINT PROTEIN RAD17"/>
    <property type="match status" value="1"/>
</dbReference>
<evidence type="ECO:0000256" key="6">
    <source>
        <dbReference type="ARBA" id="ARBA00023242"/>
    </source>
</evidence>
<dbReference type="RefSeq" id="XP_022097185.1">
    <property type="nucleotide sequence ID" value="XM_022241493.1"/>
</dbReference>
<keyword evidence="4" id="KW-0227">DNA damage</keyword>
<feature type="region of interest" description="Disordered" evidence="8">
    <location>
        <begin position="26"/>
        <end position="81"/>
    </location>
</feature>
<feature type="domain" description="Checkpoint protein RAD24-like helical bundle" evidence="9">
    <location>
        <begin position="392"/>
        <end position="488"/>
    </location>
</feature>
<dbReference type="Gene3D" id="1.10.8.60">
    <property type="match status" value="1"/>
</dbReference>
<dbReference type="GO" id="GO:0005634">
    <property type="term" value="C:nucleus"/>
    <property type="evidence" value="ECO:0007669"/>
    <property type="project" value="UniProtKB-SubCell"/>
</dbReference>
<evidence type="ECO:0000256" key="7">
    <source>
        <dbReference type="ARBA" id="ARBA00023306"/>
    </source>
</evidence>
<name>A0A8B7YWW7_ACAPL</name>
<evidence type="ECO:0000256" key="4">
    <source>
        <dbReference type="ARBA" id="ARBA00022763"/>
    </source>
</evidence>
<evidence type="ECO:0000256" key="3">
    <source>
        <dbReference type="ARBA" id="ARBA00022741"/>
    </source>
</evidence>
<evidence type="ECO:0000313" key="12">
    <source>
        <dbReference type="RefSeq" id="XP_022097186.1"/>
    </source>
</evidence>
<evidence type="ECO:0000256" key="2">
    <source>
        <dbReference type="ARBA" id="ARBA00006168"/>
    </source>
</evidence>
<dbReference type="GeneID" id="110982809"/>
<dbReference type="InterPro" id="IPR027417">
    <property type="entry name" value="P-loop_NTPase"/>
</dbReference>
<evidence type="ECO:0000256" key="5">
    <source>
        <dbReference type="ARBA" id="ARBA00022840"/>
    </source>
</evidence>
<dbReference type="Pfam" id="PF03215">
    <property type="entry name" value="Rad17"/>
    <property type="match status" value="1"/>
</dbReference>
<dbReference type="SUPFAM" id="SSF52540">
    <property type="entry name" value="P-loop containing nucleoside triphosphate hydrolases"/>
    <property type="match status" value="1"/>
</dbReference>
<protein>
    <submittedName>
        <fullName evidence="11 12">Cell cycle checkpoint protein RAD17-like isoform X1</fullName>
    </submittedName>
</protein>
<organism evidence="10 13">
    <name type="scientific">Acanthaster planci</name>
    <name type="common">Crown-of-thorns starfish</name>
    <dbReference type="NCBI Taxonomy" id="133434"/>
    <lineage>
        <taxon>Eukaryota</taxon>
        <taxon>Metazoa</taxon>
        <taxon>Echinodermata</taxon>
        <taxon>Eleutherozoa</taxon>
        <taxon>Asterozoa</taxon>
        <taxon>Asteroidea</taxon>
        <taxon>Valvatacea</taxon>
        <taxon>Valvatida</taxon>
        <taxon>Acanthasteridae</taxon>
        <taxon>Acanthaster</taxon>
    </lineage>
</organism>
<evidence type="ECO:0000259" key="9">
    <source>
        <dbReference type="Pfam" id="PF25812"/>
    </source>
</evidence>
<feature type="region of interest" description="Disordered" evidence="8">
    <location>
        <begin position="595"/>
        <end position="636"/>
    </location>
</feature>
<dbReference type="Pfam" id="PF25812">
    <property type="entry name" value="RAD24_helical"/>
    <property type="match status" value="1"/>
</dbReference>
<keyword evidence="5" id="KW-0067">ATP-binding</keyword>
<comment type="similarity">
    <text evidence="2">Belongs to the rad17/RAD24 family.</text>
</comment>
<dbReference type="RefSeq" id="XP_022097186.1">
    <property type="nucleotide sequence ID" value="XM_022241494.1"/>
</dbReference>
<accession>A0A8B7YWW7</accession>
<dbReference type="RefSeq" id="XP_022097188.1">
    <property type="nucleotide sequence ID" value="XM_022241496.1"/>
</dbReference>
<feature type="compositionally biased region" description="Basic and acidic residues" evidence="8">
    <location>
        <begin position="57"/>
        <end position="81"/>
    </location>
</feature>
<dbReference type="Gene3D" id="3.40.50.300">
    <property type="entry name" value="P-loop containing nucleotide triphosphate hydrolases"/>
    <property type="match status" value="1"/>
</dbReference>
<sequence>MSSKTIPSSQRQQWVSPSFDDFEFDLSAGTSQQTKPAIKVSHGQNTLHQLLSRKRSRPEGGSERVRTADRQKQRKATEADTWVDKHTPQIQSELAVHKKKIVEVEEWLRRHVKEKRPGRQTKAPILLLTGPAGAGKTATIHVLAKQLQMEVQEWSNPNTMTYDPDRAVQDRQDFKSIGGPISQSQTALFQDFLTRANRYPTLELSGGQALRQKLCLVEDIPNAFHRDPQTFHNILRKFTSTGRSPLVFIISDSYGGESSAFKLFPKDVQGSLGVDNISFNPVALTNMVKVMTRIATTESSQGKRRFAVPSKATIEALAIASAGDIRSAINSLQFACLKDTHDLDRALVRNSSKSSKTKPSSKQTGGKTGRQTGEKTSSEDTALAAIGGRDTSMFLFKALGKILYCKREPKMPEDPTLPAHLAHHDRDRLKIHPEDVLEHTHMSSENFNLYLHQNYLDFYEQLEDVVEASRYFSDSDLLTCEWRSRSSMTTYGASLTSRGVIHCNTARSRCNSAGGGGWKPLHKPQWFEINRKYNESCAGAKGLFVGHCWTPVELQTQLLPYLALISVPLENPGQINFLQEITRFTGNRFTRRRRPERLDEKDAVNEDEDDDIISSQGDKLLPQRRPHINPEHADPLMTKTKTEAAEIIIEDFDD</sequence>
<keyword evidence="7" id="KW-0131">Cell cycle</keyword>
<dbReference type="InterPro" id="IPR004582">
    <property type="entry name" value="Checkpoint_prot_Rad17_Rad24"/>
</dbReference>
<proteinExistence type="inferred from homology"/>
<reference evidence="11 12" key="1">
    <citation type="submission" date="2025-04" db="UniProtKB">
        <authorList>
            <consortium name="RefSeq"/>
        </authorList>
    </citation>
    <scope>IDENTIFICATION</scope>
</reference>
<evidence type="ECO:0000313" key="13">
    <source>
        <dbReference type="RefSeq" id="XP_022097187.1"/>
    </source>
</evidence>
<gene>
    <name evidence="11 12 13 14" type="primary">LOC110982809</name>
</gene>
<dbReference type="FunFam" id="3.40.50.300:FF:001661">
    <property type="entry name" value="RAD17 checkpoint clamp loader component"/>
    <property type="match status" value="1"/>
</dbReference>
<dbReference type="RefSeq" id="XP_022097187.1">
    <property type="nucleotide sequence ID" value="XM_022241495.1"/>
</dbReference>
<dbReference type="GO" id="GO:0000077">
    <property type="term" value="P:DNA damage checkpoint signaling"/>
    <property type="evidence" value="ECO:0007669"/>
    <property type="project" value="TreeGrafter"/>
</dbReference>
<keyword evidence="10" id="KW-1185">Reference proteome</keyword>
<dbReference type="Proteomes" id="UP000694845">
    <property type="component" value="Unplaced"/>
</dbReference>
<dbReference type="GO" id="GO:0005524">
    <property type="term" value="F:ATP binding"/>
    <property type="evidence" value="ECO:0007669"/>
    <property type="project" value="UniProtKB-KW"/>
</dbReference>
<evidence type="ECO:0000313" key="10">
    <source>
        <dbReference type="Proteomes" id="UP000694845"/>
    </source>
</evidence>
<evidence type="ECO:0000256" key="8">
    <source>
        <dbReference type="SAM" id="MobiDB-lite"/>
    </source>
</evidence>
<dbReference type="CTD" id="5884"/>
<evidence type="ECO:0000313" key="14">
    <source>
        <dbReference type="RefSeq" id="XP_022097188.1"/>
    </source>
</evidence>
<dbReference type="PANTHER" id="PTHR12172:SF0">
    <property type="entry name" value="CELL CYCLE CHECKPOINT PROTEIN RAD17"/>
    <property type="match status" value="1"/>
</dbReference>
<comment type="subcellular location">
    <subcellularLocation>
        <location evidence="1">Nucleus</location>
    </subcellularLocation>
</comment>
<dbReference type="KEGG" id="aplc:110982809"/>
<evidence type="ECO:0000256" key="1">
    <source>
        <dbReference type="ARBA" id="ARBA00004123"/>
    </source>
</evidence>
<keyword evidence="6" id="KW-0539">Nucleus</keyword>
<dbReference type="InterPro" id="IPR057927">
    <property type="entry name" value="RAD24-like_helical"/>
</dbReference>
<dbReference type="GO" id="GO:0033314">
    <property type="term" value="P:mitotic DNA replication checkpoint signaling"/>
    <property type="evidence" value="ECO:0007669"/>
    <property type="project" value="TreeGrafter"/>
</dbReference>
<dbReference type="GO" id="GO:0003682">
    <property type="term" value="F:chromatin binding"/>
    <property type="evidence" value="ECO:0007669"/>
    <property type="project" value="TreeGrafter"/>
</dbReference>
<evidence type="ECO:0000313" key="11">
    <source>
        <dbReference type="RefSeq" id="XP_022097185.1"/>
    </source>
</evidence>
<feature type="compositionally biased region" description="Low complexity" evidence="8">
    <location>
        <begin position="351"/>
        <end position="371"/>
    </location>
</feature>
<dbReference type="GO" id="GO:0006281">
    <property type="term" value="P:DNA repair"/>
    <property type="evidence" value="ECO:0007669"/>
    <property type="project" value="InterPro"/>
</dbReference>
<keyword evidence="3" id="KW-0547">Nucleotide-binding</keyword>
<feature type="region of interest" description="Disordered" evidence="8">
    <location>
        <begin position="347"/>
        <end position="380"/>
    </location>
</feature>
<dbReference type="GO" id="GO:0003689">
    <property type="term" value="F:DNA clamp loader activity"/>
    <property type="evidence" value="ECO:0007669"/>
    <property type="project" value="TreeGrafter"/>
</dbReference>
<dbReference type="AlphaFoldDB" id="A0A8B7YWW7"/>
<dbReference type="OrthoDB" id="10265971at2759"/>